<gene>
    <name evidence="1" type="ORF">SAMN05421644_10495</name>
</gene>
<evidence type="ECO:0000313" key="2">
    <source>
        <dbReference type="Proteomes" id="UP000198672"/>
    </source>
</evidence>
<name>A0A1H3C1K9_ALLWA</name>
<dbReference type="Proteomes" id="UP000198672">
    <property type="component" value="Unassembled WGS sequence"/>
</dbReference>
<keyword evidence="2" id="KW-1185">Reference proteome</keyword>
<reference evidence="2" key="1">
    <citation type="submission" date="2016-10" db="EMBL/GenBank/DDBJ databases">
        <authorList>
            <person name="Varghese N."/>
            <person name="Submissions S."/>
        </authorList>
    </citation>
    <scope>NUCLEOTIDE SEQUENCE [LARGE SCALE GENOMIC DNA]</scope>
    <source>
        <strain evidence="2">DSM 173</strain>
    </source>
</reference>
<accession>A0A1H3C1K9</accession>
<evidence type="ECO:0000313" key="1">
    <source>
        <dbReference type="EMBL" id="SDX48047.1"/>
    </source>
</evidence>
<dbReference type="EMBL" id="FNOW01000004">
    <property type="protein sequence ID" value="SDX48047.1"/>
    <property type="molecule type" value="Genomic_DNA"/>
</dbReference>
<organism evidence="1 2">
    <name type="scientific">Allochromatium warmingii</name>
    <name type="common">Chromatium warmingii</name>
    <dbReference type="NCBI Taxonomy" id="61595"/>
    <lineage>
        <taxon>Bacteria</taxon>
        <taxon>Pseudomonadati</taxon>
        <taxon>Pseudomonadota</taxon>
        <taxon>Gammaproteobacteria</taxon>
        <taxon>Chromatiales</taxon>
        <taxon>Chromatiaceae</taxon>
        <taxon>Allochromatium</taxon>
    </lineage>
</organism>
<protein>
    <submittedName>
        <fullName evidence="1">Uncharacterized protein</fullName>
    </submittedName>
</protein>
<proteinExistence type="predicted"/>
<sequence length="62" mass="7515">MHLLLDYDKYHAFYRAVKASSRDLSITQSTFVFSRDFHFRYSFDAWNFLRAKQLAQICKVIF</sequence>
<dbReference type="AlphaFoldDB" id="A0A1H3C1K9"/>